<dbReference type="OrthoDB" id="2372437at2759"/>
<accession>A0A9N9PBG1</accession>
<evidence type="ECO:0000313" key="1">
    <source>
        <dbReference type="EMBL" id="CAG8808641.1"/>
    </source>
</evidence>
<dbReference type="EMBL" id="CAJVPY010044038">
    <property type="protein sequence ID" value="CAG8808641.1"/>
    <property type="molecule type" value="Genomic_DNA"/>
</dbReference>
<feature type="non-terminal residue" evidence="1">
    <location>
        <position position="154"/>
    </location>
</feature>
<name>A0A9N9PBG1_9GLOM</name>
<protein>
    <submittedName>
        <fullName evidence="1">23359_t:CDS:1</fullName>
    </submittedName>
</protein>
<gene>
    <name evidence="1" type="ORF">DERYTH_LOCUS24930</name>
</gene>
<dbReference type="Proteomes" id="UP000789405">
    <property type="component" value="Unassembled WGS sequence"/>
</dbReference>
<organism evidence="1 2">
    <name type="scientific">Dentiscutata erythropus</name>
    <dbReference type="NCBI Taxonomy" id="1348616"/>
    <lineage>
        <taxon>Eukaryota</taxon>
        <taxon>Fungi</taxon>
        <taxon>Fungi incertae sedis</taxon>
        <taxon>Mucoromycota</taxon>
        <taxon>Glomeromycotina</taxon>
        <taxon>Glomeromycetes</taxon>
        <taxon>Diversisporales</taxon>
        <taxon>Gigasporaceae</taxon>
        <taxon>Dentiscutata</taxon>
    </lineage>
</organism>
<reference evidence="1" key="1">
    <citation type="submission" date="2021-06" db="EMBL/GenBank/DDBJ databases">
        <authorList>
            <person name="Kallberg Y."/>
            <person name="Tangrot J."/>
            <person name="Rosling A."/>
        </authorList>
    </citation>
    <scope>NUCLEOTIDE SEQUENCE</scope>
    <source>
        <strain evidence="1">MA453B</strain>
    </source>
</reference>
<evidence type="ECO:0000313" key="2">
    <source>
        <dbReference type="Proteomes" id="UP000789405"/>
    </source>
</evidence>
<keyword evidence="2" id="KW-1185">Reference proteome</keyword>
<dbReference type="AlphaFoldDB" id="A0A9N9PBG1"/>
<sequence length="154" mass="18423">KMLRRAKALKFIINTDNDLIKKYKSEELQGLICSRDIHSPEISDTEDEDRNKKKIINCYNLPWRSEELKGLLRKVLDTVAHRTAPLHWEKRYNDKTYYIENPIFPIDASDWAVKSEFRMKHKWQNSEVVNIIKRQKVDKKTKDNHESLNIDENI</sequence>
<proteinExistence type="predicted"/>
<comment type="caution">
    <text evidence="1">The sequence shown here is derived from an EMBL/GenBank/DDBJ whole genome shotgun (WGS) entry which is preliminary data.</text>
</comment>